<dbReference type="AlphaFoldDB" id="A0A9P5Y379"/>
<evidence type="ECO:0000313" key="2">
    <source>
        <dbReference type="Proteomes" id="UP000807353"/>
    </source>
</evidence>
<evidence type="ECO:0000313" key="1">
    <source>
        <dbReference type="EMBL" id="KAF9461488.1"/>
    </source>
</evidence>
<dbReference type="OrthoDB" id="2956751at2759"/>
<reference evidence="1" key="1">
    <citation type="submission" date="2020-11" db="EMBL/GenBank/DDBJ databases">
        <authorList>
            <consortium name="DOE Joint Genome Institute"/>
            <person name="Ahrendt S."/>
            <person name="Riley R."/>
            <person name="Andreopoulos W."/>
            <person name="Labutti K."/>
            <person name="Pangilinan J."/>
            <person name="Ruiz-Duenas F.J."/>
            <person name="Barrasa J.M."/>
            <person name="Sanchez-Garcia M."/>
            <person name="Camarero S."/>
            <person name="Miyauchi S."/>
            <person name="Serrano A."/>
            <person name="Linde D."/>
            <person name="Babiker R."/>
            <person name="Drula E."/>
            <person name="Ayuso-Fernandez I."/>
            <person name="Pacheco R."/>
            <person name="Padilla G."/>
            <person name="Ferreira P."/>
            <person name="Barriuso J."/>
            <person name="Kellner H."/>
            <person name="Castanera R."/>
            <person name="Alfaro M."/>
            <person name="Ramirez L."/>
            <person name="Pisabarro A.G."/>
            <person name="Kuo A."/>
            <person name="Tritt A."/>
            <person name="Lipzen A."/>
            <person name="He G."/>
            <person name="Yan M."/>
            <person name="Ng V."/>
            <person name="Cullen D."/>
            <person name="Martin F."/>
            <person name="Rosso M.-N."/>
            <person name="Henrissat B."/>
            <person name="Hibbett D."/>
            <person name="Martinez A.T."/>
            <person name="Grigoriev I.V."/>
        </authorList>
    </citation>
    <scope>NUCLEOTIDE SEQUENCE</scope>
    <source>
        <strain evidence="1">CBS 247.69</strain>
    </source>
</reference>
<organism evidence="1 2">
    <name type="scientific">Collybia nuda</name>
    <dbReference type="NCBI Taxonomy" id="64659"/>
    <lineage>
        <taxon>Eukaryota</taxon>
        <taxon>Fungi</taxon>
        <taxon>Dikarya</taxon>
        <taxon>Basidiomycota</taxon>
        <taxon>Agaricomycotina</taxon>
        <taxon>Agaricomycetes</taxon>
        <taxon>Agaricomycetidae</taxon>
        <taxon>Agaricales</taxon>
        <taxon>Tricholomatineae</taxon>
        <taxon>Clitocybaceae</taxon>
        <taxon>Collybia</taxon>
    </lineage>
</organism>
<proteinExistence type="predicted"/>
<protein>
    <submittedName>
        <fullName evidence="1">Uncharacterized protein</fullName>
    </submittedName>
</protein>
<accession>A0A9P5Y379</accession>
<keyword evidence="2" id="KW-1185">Reference proteome</keyword>
<comment type="caution">
    <text evidence="1">The sequence shown here is derived from an EMBL/GenBank/DDBJ whole genome shotgun (WGS) entry which is preliminary data.</text>
</comment>
<name>A0A9P5Y379_9AGAR</name>
<gene>
    <name evidence="1" type="ORF">BDZ94DRAFT_1310505</name>
</gene>
<dbReference type="EMBL" id="MU150283">
    <property type="protein sequence ID" value="KAF9461488.1"/>
    <property type="molecule type" value="Genomic_DNA"/>
</dbReference>
<sequence>MSSHLVSLVPVAPLTDDVFSFNSKPILEIRDFQRLDLQFLHLPPVAELAKITGAVGDTAHGITHGVGGIAKGGIGFVGQTVRTLPLFGGGLLGGLSKFAENTATGVIGLAESAADELTVPAQTVRTHVKYSNNIQDHLPGAMKTADAAIRKFSEDMGNNAKDLYEHTATKGIQVIVGLEGRLAAVTAALVQMNLILTQDNVQEEMQIGSGRYRGILGTVLKGAEGLVLKDIGDRLPLVIKIVNDVGAAFTAIGANLRVAKEMIRAGVTNPNQIFAQSLSDVEESWRAYERKRNTLSYQI</sequence>
<dbReference type="Proteomes" id="UP000807353">
    <property type="component" value="Unassembled WGS sequence"/>
</dbReference>